<keyword evidence="2" id="KW-1185">Reference proteome</keyword>
<dbReference type="AlphaFoldDB" id="A0A1E5PZQ4"/>
<name>A0A1E5PZQ4_9ACTN</name>
<accession>A0A1E5PZQ4</accession>
<comment type="caution">
    <text evidence="1">The sequence shown here is derived from an EMBL/GenBank/DDBJ whole genome shotgun (WGS) entry which is preliminary data.</text>
</comment>
<evidence type="ECO:0000313" key="2">
    <source>
        <dbReference type="Proteomes" id="UP000095705"/>
    </source>
</evidence>
<sequence>MDPTLPHARTEAVPDDGPAAARAAMVARLEAAGALRPGPVRDALRALPREVLMPQAYVRRSRPDEKPPVWDLLDRAVAAHRDELLGVLYGGESVLIQHAGEPVPGRVPGQRSGGSMTAMSSTVAMTADLLQRMDLRPGQRLLDIGTGAGVTAAVGCALAGDTGVVSVDRDPHVTAAARDRLAALGYRPTVVTGEGRDGCLVRNWAAADLVIGAPACGSWVTARPDGAGGWTVTACGPREIRAEIQDTATRWRAAGSPASYRLHLEPDGDQWVGAGRGGAQLCWRLTAIPEQAAATEAAGTRKDRHPSKEVTA</sequence>
<dbReference type="Gene3D" id="3.40.50.150">
    <property type="entry name" value="Vaccinia Virus protein VP39"/>
    <property type="match status" value="1"/>
</dbReference>
<dbReference type="SUPFAM" id="SSF53335">
    <property type="entry name" value="S-adenosyl-L-methionine-dependent methyltransferases"/>
    <property type="match status" value="1"/>
</dbReference>
<protein>
    <recommendedName>
        <fullName evidence="3">Protein-L-isoaspartate O-methyltransferase</fullName>
    </recommendedName>
</protein>
<evidence type="ECO:0000313" key="1">
    <source>
        <dbReference type="EMBL" id="OEJ35128.1"/>
    </source>
</evidence>
<dbReference type="Proteomes" id="UP000095705">
    <property type="component" value="Unassembled WGS sequence"/>
</dbReference>
<gene>
    <name evidence="1" type="ORF">BGK67_30830</name>
</gene>
<dbReference type="EMBL" id="MEHK01000001">
    <property type="protein sequence ID" value="OEJ35128.1"/>
    <property type="molecule type" value="Genomic_DNA"/>
</dbReference>
<proteinExistence type="predicted"/>
<evidence type="ECO:0008006" key="3">
    <source>
        <dbReference type="Google" id="ProtNLM"/>
    </source>
</evidence>
<dbReference type="STRING" id="36818.BGK67_30830"/>
<dbReference type="RefSeq" id="WP_069923315.1">
    <property type="nucleotide sequence ID" value="NZ_MEHK01000001.1"/>
</dbReference>
<organism evidence="1 2">
    <name type="scientific">Streptomyces subrutilus</name>
    <dbReference type="NCBI Taxonomy" id="36818"/>
    <lineage>
        <taxon>Bacteria</taxon>
        <taxon>Bacillati</taxon>
        <taxon>Actinomycetota</taxon>
        <taxon>Actinomycetes</taxon>
        <taxon>Kitasatosporales</taxon>
        <taxon>Streptomycetaceae</taxon>
        <taxon>Streptomyces</taxon>
    </lineage>
</organism>
<reference evidence="1 2" key="1">
    <citation type="submission" date="2016-08" db="EMBL/GenBank/DDBJ databases">
        <title>The complete genome of Streptomyces subrutilus 10-1-1.</title>
        <authorList>
            <person name="Chen X."/>
        </authorList>
    </citation>
    <scope>NUCLEOTIDE SEQUENCE [LARGE SCALE GENOMIC DNA]</scope>
    <source>
        <strain evidence="1 2">10-1-1</strain>
    </source>
</reference>
<dbReference type="Pfam" id="PF01135">
    <property type="entry name" value="PCMT"/>
    <property type="match status" value="1"/>
</dbReference>
<dbReference type="InterPro" id="IPR029063">
    <property type="entry name" value="SAM-dependent_MTases_sf"/>
</dbReference>